<feature type="chain" id="PRO_5029662749" description="Lipoprotein" evidence="1">
    <location>
        <begin position="21"/>
        <end position="102"/>
    </location>
</feature>
<dbReference type="Proteomes" id="UP000510888">
    <property type="component" value="Plasmid PPGU16_p3"/>
</dbReference>
<dbReference type="PROSITE" id="PS51257">
    <property type="entry name" value="PROKAR_LIPOPROTEIN"/>
    <property type="match status" value="1"/>
</dbReference>
<evidence type="ECO:0008006" key="4">
    <source>
        <dbReference type="Google" id="ProtNLM"/>
    </source>
</evidence>
<feature type="signal peptide" evidence="1">
    <location>
        <begin position="1"/>
        <end position="20"/>
    </location>
</feature>
<evidence type="ECO:0000256" key="1">
    <source>
        <dbReference type="SAM" id="SignalP"/>
    </source>
</evidence>
<keyword evidence="2" id="KW-0614">Plasmid</keyword>
<sequence length="102" mass="10434">MIKTLVIGALALSIASAACAYDRGAHAGWQVHQPARFIVSGVLRKDGTADVIKPIHAIETADTADAAVAAFSRSAGRQYPGYTLIGTLASPVPPAGTCESSI</sequence>
<evidence type="ECO:0000313" key="2">
    <source>
        <dbReference type="EMBL" id="BCF95389.1"/>
    </source>
</evidence>
<keyword evidence="3" id="KW-1185">Reference proteome</keyword>
<geneLocation type="plasmid" evidence="2 3">
    <name>PPGU16_p3</name>
</geneLocation>
<protein>
    <recommendedName>
        <fullName evidence="4">Lipoprotein</fullName>
    </recommendedName>
</protein>
<accession>A0A7I8C4I1</accession>
<dbReference type="KEGG" id="plad:PPGU16_84560"/>
<name>A0A7I8C4I1_9BURK</name>
<dbReference type="RefSeq" id="WP_180727810.1">
    <property type="nucleotide sequence ID" value="NZ_AP023178.1"/>
</dbReference>
<dbReference type="AlphaFoldDB" id="A0A7I8C4I1"/>
<proteinExistence type="predicted"/>
<dbReference type="EMBL" id="AP023178">
    <property type="protein sequence ID" value="BCF95389.1"/>
    <property type="molecule type" value="Genomic_DNA"/>
</dbReference>
<organism evidence="2 3">
    <name type="scientific">Paraburkholderia largidicola</name>
    <dbReference type="NCBI Taxonomy" id="3014751"/>
    <lineage>
        <taxon>Bacteria</taxon>
        <taxon>Pseudomonadati</taxon>
        <taxon>Pseudomonadota</taxon>
        <taxon>Betaproteobacteria</taxon>
        <taxon>Burkholderiales</taxon>
        <taxon>Burkholderiaceae</taxon>
        <taxon>Paraburkholderia</taxon>
    </lineage>
</organism>
<reference evidence="2 3" key="1">
    <citation type="journal article" date="2020" name="Genes (Basel)">
        <title>Genomic Comparison of Insect Gut Symbionts from Divergent Burkholderia Subclades.</title>
        <authorList>
            <person name="Takeshita K."/>
            <person name="Kikuchi Y."/>
        </authorList>
    </citation>
    <scope>NUCLEOTIDE SEQUENCE [LARGE SCALE GENOMIC DNA]</scope>
    <source>
        <strain evidence="2 3">PGU16</strain>
        <plasmid evidence="2 3">PPGU16_p3</plasmid>
    </source>
</reference>
<evidence type="ECO:0000313" key="3">
    <source>
        <dbReference type="Proteomes" id="UP000510888"/>
    </source>
</evidence>
<gene>
    <name evidence="2" type="ORF">PPGU16_84560</name>
</gene>
<keyword evidence="1" id="KW-0732">Signal</keyword>